<dbReference type="FunCoup" id="R7UJV5">
    <property type="interactions" value="469"/>
</dbReference>
<sequence>MSQGTRGEGNSPVMDKKPTNRQSSVPPAKASGAKKDNGKKLRYKRKDFGGIGNSANGRVLRGDSGAPPPKPGASRPRYDKRPRSRGDNTGNQSEEVGHKDRAEDYGPVESWGPKKGNLNHLLNFRFEPLTGGGGAGSRRGGARGRGRGRGFKGSWYNKERFLQANCQFIVRASGDYAGLTVEPDSLVDWDLIEQVRLFTHEVVSCPICLYPPTAAKITRCGHIYCWTCMLHYLSLDDRHWRKCPICYESVQESDLKSVQPIMAKHYKVADQITLQLMKKPKGSTRVFPVADWDPSVTHTQPGFLDDSSQSKYAKLLLVAPEQVYEMVLMERTALETQKALQETENIEASFIQAALNSVDERLESLARTLGVEEEVVQLMDNLKVDDNDDAVVGLNTLDRSRQSVVTYASAFDDEVVTSDTEEGFVLEEPFFSDSVKASPIEKEVKNEVVEAPLEVELPPFEAEELKGAEAPVRAVAAEAYYFYQAMDGQHIYLHPVNARCLVKEYGGLEHSPPLITASVVALEPVTMDEDLRHRLRYLSHLPLSCEFIVAELALKPPLLSDGTLEFFAVELQRRQKQRQRKDRDERRRDKRIREDENRMYGIDPNTVIVRSTAHNQQSASNYIVPTPALVESTESTPMGSPGSEPLSVGSPTHSDDGGVTSSSALSFAQMLKMGKSSKAVAEEPVVPRPRVRASDSEGDPVEGHVAAPTYQTSFSDAIQSALDSFIKSPGSGSQAVVVDAPSRTTSSGGGGRKKRKVKLLFSTTMNRAK</sequence>
<comment type="subcellular location">
    <subcellularLocation>
        <location evidence="3">Cytoplasm</location>
    </subcellularLocation>
    <subcellularLocation>
        <location evidence="2">Nucleus</location>
    </subcellularLocation>
</comment>
<dbReference type="PROSITE" id="PS00518">
    <property type="entry name" value="ZF_RING_1"/>
    <property type="match status" value="1"/>
</dbReference>
<keyword evidence="8" id="KW-0808">Transferase</keyword>
<name>R7UJV5_CAPTE</name>
<organism evidence="19">
    <name type="scientific">Capitella teleta</name>
    <name type="common">Polychaete worm</name>
    <dbReference type="NCBI Taxonomy" id="283909"/>
    <lineage>
        <taxon>Eukaryota</taxon>
        <taxon>Metazoa</taxon>
        <taxon>Spiralia</taxon>
        <taxon>Lophotrochozoa</taxon>
        <taxon>Annelida</taxon>
        <taxon>Polychaeta</taxon>
        <taxon>Sedentaria</taxon>
        <taxon>Scolecida</taxon>
        <taxon>Capitellidae</taxon>
        <taxon>Capitella</taxon>
    </lineage>
</organism>
<dbReference type="SMART" id="SM00184">
    <property type="entry name" value="RING"/>
    <property type="match status" value="1"/>
</dbReference>
<reference evidence="21" key="1">
    <citation type="submission" date="2012-12" db="EMBL/GenBank/DDBJ databases">
        <authorList>
            <person name="Hellsten U."/>
            <person name="Grimwood J."/>
            <person name="Chapman J.A."/>
            <person name="Shapiro H."/>
            <person name="Aerts A."/>
            <person name="Otillar R.P."/>
            <person name="Terry A.Y."/>
            <person name="Boore J.L."/>
            <person name="Simakov O."/>
            <person name="Marletaz F."/>
            <person name="Cho S.-J."/>
            <person name="Edsinger-Gonzales E."/>
            <person name="Havlak P."/>
            <person name="Kuo D.-H."/>
            <person name="Larsson T."/>
            <person name="Lv J."/>
            <person name="Arendt D."/>
            <person name="Savage R."/>
            <person name="Osoegawa K."/>
            <person name="de Jong P."/>
            <person name="Lindberg D.R."/>
            <person name="Seaver E.C."/>
            <person name="Weisblat D.A."/>
            <person name="Putnam N.H."/>
            <person name="Grigoriev I.V."/>
            <person name="Rokhsar D.S."/>
        </authorList>
    </citation>
    <scope>NUCLEOTIDE SEQUENCE</scope>
    <source>
        <strain evidence="21">I ESC-2004</strain>
    </source>
</reference>
<dbReference type="InterPro" id="IPR013083">
    <property type="entry name" value="Znf_RING/FYVE/PHD"/>
</dbReference>
<feature type="compositionally biased region" description="Basic and acidic residues" evidence="17">
    <location>
        <begin position="581"/>
        <end position="598"/>
    </location>
</feature>
<evidence type="ECO:0000256" key="12">
    <source>
        <dbReference type="ARBA" id="ARBA00022833"/>
    </source>
</evidence>
<feature type="region of interest" description="Disordered" evidence="17">
    <location>
        <begin position="574"/>
        <end position="598"/>
    </location>
</feature>
<keyword evidence="12" id="KW-0862">Zinc</keyword>
<dbReference type="PROSITE" id="PS50089">
    <property type="entry name" value="ZF_RING_2"/>
    <property type="match status" value="1"/>
</dbReference>
<keyword evidence="21" id="KW-1185">Reference proteome</keyword>
<evidence type="ECO:0000256" key="1">
    <source>
        <dbReference type="ARBA" id="ARBA00000900"/>
    </source>
</evidence>
<dbReference type="PANTHER" id="PTHR12983">
    <property type="entry name" value="RING FINGER 10 FAMILY MEMBER"/>
    <property type="match status" value="1"/>
</dbReference>
<dbReference type="EMBL" id="KB302616">
    <property type="protein sequence ID" value="ELU04068.1"/>
    <property type="molecule type" value="Genomic_DNA"/>
</dbReference>
<keyword evidence="9" id="KW-0479">Metal-binding</keyword>
<evidence type="ECO:0000256" key="15">
    <source>
        <dbReference type="ARBA" id="ARBA00035390"/>
    </source>
</evidence>
<evidence type="ECO:0000313" key="19">
    <source>
        <dbReference type="EMBL" id="ELU04068.1"/>
    </source>
</evidence>
<keyword evidence="7" id="KW-0963">Cytoplasm</keyword>
<dbReference type="EC" id="2.3.2.27" evidence="6"/>
<keyword evidence="11" id="KW-0833">Ubl conjugation pathway</keyword>
<dbReference type="InterPro" id="IPR039739">
    <property type="entry name" value="MAG2/RNF10"/>
</dbReference>
<protein>
    <recommendedName>
        <fullName evidence="14">E3 ubiquitin-protein ligase RNF10</fullName>
        <ecNumber evidence="6">2.3.2.27</ecNumber>
    </recommendedName>
    <alternativeName>
        <fullName evidence="15">RING finger protein 10</fullName>
    </alternativeName>
</protein>
<keyword evidence="10 16" id="KW-0863">Zinc-finger</keyword>
<gene>
    <name evidence="19" type="ORF">CAPTEDRAFT_178155</name>
</gene>
<dbReference type="InterPro" id="IPR017907">
    <property type="entry name" value="Znf_RING_CS"/>
</dbReference>
<evidence type="ECO:0000256" key="14">
    <source>
        <dbReference type="ARBA" id="ARBA00035131"/>
    </source>
</evidence>
<feature type="region of interest" description="Disordered" evidence="17">
    <location>
        <begin position="678"/>
        <end position="703"/>
    </location>
</feature>
<dbReference type="OMA" id="PRWKKCP"/>
<evidence type="ECO:0000259" key="18">
    <source>
        <dbReference type="PROSITE" id="PS50089"/>
    </source>
</evidence>
<feature type="domain" description="RING-type" evidence="18">
    <location>
        <begin position="205"/>
        <end position="246"/>
    </location>
</feature>
<evidence type="ECO:0000256" key="4">
    <source>
        <dbReference type="ARBA" id="ARBA00004906"/>
    </source>
</evidence>
<evidence type="ECO:0000256" key="13">
    <source>
        <dbReference type="ARBA" id="ARBA00023242"/>
    </source>
</evidence>
<dbReference type="CDD" id="cd16536">
    <property type="entry name" value="RING-HC_RNF10"/>
    <property type="match status" value="1"/>
</dbReference>
<feature type="compositionally biased region" description="Basic and acidic residues" evidence="17">
    <location>
        <begin position="95"/>
        <end position="104"/>
    </location>
</feature>
<evidence type="ECO:0000256" key="9">
    <source>
        <dbReference type="ARBA" id="ARBA00022723"/>
    </source>
</evidence>
<feature type="region of interest" description="Disordered" evidence="17">
    <location>
        <begin position="1"/>
        <end position="112"/>
    </location>
</feature>
<dbReference type="GO" id="GO:0008270">
    <property type="term" value="F:zinc ion binding"/>
    <property type="evidence" value="ECO:0007669"/>
    <property type="project" value="UniProtKB-KW"/>
</dbReference>
<evidence type="ECO:0000256" key="10">
    <source>
        <dbReference type="ARBA" id="ARBA00022771"/>
    </source>
</evidence>
<reference evidence="20" key="3">
    <citation type="submission" date="2015-06" db="UniProtKB">
        <authorList>
            <consortium name="EnsemblMetazoa"/>
        </authorList>
    </citation>
    <scope>IDENTIFICATION</scope>
</reference>
<reference evidence="19 21" key="2">
    <citation type="journal article" date="2013" name="Nature">
        <title>Insights into bilaterian evolution from three spiralian genomes.</title>
        <authorList>
            <person name="Simakov O."/>
            <person name="Marletaz F."/>
            <person name="Cho S.J."/>
            <person name="Edsinger-Gonzales E."/>
            <person name="Havlak P."/>
            <person name="Hellsten U."/>
            <person name="Kuo D.H."/>
            <person name="Larsson T."/>
            <person name="Lv J."/>
            <person name="Arendt D."/>
            <person name="Savage R."/>
            <person name="Osoegawa K."/>
            <person name="de Jong P."/>
            <person name="Grimwood J."/>
            <person name="Chapman J.A."/>
            <person name="Shapiro H."/>
            <person name="Aerts A."/>
            <person name="Otillar R.P."/>
            <person name="Terry A.Y."/>
            <person name="Boore J.L."/>
            <person name="Grigoriev I.V."/>
            <person name="Lindberg D.R."/>
            <person name="Seaver E.C."/>
            <person name="Weisblat D.A."/>
            <person name="Putnam N.H."/>
            <person name="Rokhsar D.S."/>
        </authorList>
    </citation>
    <scope>NUCLEOTIDE SEQUENCE</scope>
    <source>
        <strain evidence="19 21">I ESC-2004</strain>
    </source>
</reference>
<evidence type="ECO:0000256" key="7">
    <source>
        <dbReference type="ARBA" id="ARBA00022490"/>
    </source>
</evidence>
<dbReference type="STRING" id="283909.R7UJV5"/>
<dbReference type="FunFam" id="3.30.40.10:FF:000112">
    <property type="entry name" value="RING finger protein 10"/>
    <property type="match status" value="1"/>
</dbReference>
<dbReference type="EnsemblMetazoa" id="CapteT178155">
    <property type="protein sequence ID" value="CapteP178155"/>
    <property type="gene ID" value="CapteG178155"/>
</dbReference>
<dbReference type="OrthoDB" id="302966at2759"/>
<dbReference type="GO" id="GO:0005737">
    <property type="term" value="C:cytoplasm"/>
    <property type="evidence" value="ECO:0007669"/>
    <property type="project" value="UniProtKB-SubCell"/>
</dbReference>
<comment type="similarity">
    <text evidence="5">Belongs to the RNF10 family.</text>
</comment>
<dbReference type="Gene3D" id="3.30.40.10">
    <property type="entry name" value="Zinc/RING finger domain, C3HC4 (zinc finger)"/>
    <property type="match status" value="1"/>
</dbReference>
<dbReference type="SUPFAM" id="SSF57850">
    <property type="entry name" value="RING/U-box"/>
    <property type="match status" value="1"/>
</dbReference>
<dbReference type="InterPro" id="IPR001841">
    <property type="entry name" value="Znf_RING"/>
</dbReference>
<feature type="compositionally biased region" description="Basic and acidic residues" evidence="17">
    <location>
        <begin position="76"/>
        <end position="86"/>
    </location>
</feature>
<dbReference type="GO" id="GO:0061630">
    <property type="term" value="F:ubiquitin protein ligase activity"/>
    <property type="evidence" value="ECO:0007669"/>
    <property type="project" value="UniProtKB-EC"/>
</dbReference>
<evidence type="ECO:0000256" key="11">
    <source>
        <dbReference type="ARBA" id="ARBA00022786"/>
    </source>
</evidence>
<evidence type="ECO:0000256" key="3">
    <source>
        <dbReference type="ARBA" id="ARBA00004496"/>
    </source>
</evidence>
<dbReference type="Proteomes" id="UP000014760">
    <property type="component" value="Unassembled WGS sequence"/>
</dbReference>
<dbReference type="GO" id="GO:0045944">
    <property type="term" value="P:positive regulation of transcription by RNA polymerase II"/>
    <property type="evidence" value="ECO:0007669"/>
    <property type="project" value="TreeGrafter"/>
</dbReference>
<dbReference type="Pfam" id="PF00097">
    <property type="entry name" value="zf-C3HC4"/>
    <property type="match status" value="1"/>
</dbReference>
<dbReference type="HOGENOM" id="CLU_018206_1_0_1"/>
<keyword evidence="13" id="KW-0539">Nucleus</keyword>
<dbReference type="AlphaFoldDB" id="R7UJV5"/>
<dbReference type="GO" id="GO:0000976">
    <property type="term" value="F:transcription cis-regulatory region binding"/>
    <property type="evidence" value="ECO:0007669"/>
    <property type="project" value="TreeGrafter"/>
</dbReference>
<proteinExistence type="inferred from homology"/>
<evidence type="ECO:0000256" key="5">
    <source>
        <dbReference type="ARBA" id="ARBA00008117"/>
    </source>
</evidence>
<comment type="catalytic activity">
    <reaction evidence="1">
        <text>S-ubiquitinyl-[E2 ubiquitin-conjugating enzyme]-L-cysteine + [acceptor protein]-L-lysine = [E2 ubiquitin-conjugating enzyme]-L-cysteine + N(6)-ubiquitinyl-[acceptor protein]-L-lysine.</text>
        <dbReference type="EC" id="2.3.2.27"/>
    </reaction>
</comment>
<evidence type="ECO:0000256" key="17">
    <source>
        <dbReference type="SAM" id="MobiDB-lite"/>
    </source>
</evidence>
<feature type="region of interest" description="Disordered" evidence="17">
    <location>
        <begin position="729"/>
        <end position="769"/>
    </location>
</feature>
<feature type="region of interest" description="Disordered" evidence="17">
    <location>
        <begin position="631"/>
        <end position="661"/>
    </location>
</feature>
<dbReference type="GO" id="GO:0005634">
    <property type="term" value="C:nucleus"/>
    <property type="evidence" value="ECO:0007669"/>
    <property type="project" value="UniProtKB-SubCell"/>
</dbReference>
<dbReference type="EMBL" id="AMQN01008258">
    <property type="status" value="NOT_ANNOTATED_CDS"/>
    <property type="molecule type" value="Genomic_DNA"/>
</dbReference>
<evidence type="ECO:0000256" key="16">
    <source>
        <dbReference type="PROSITE-ProRule" id="PRU00175"/>
    </source>
</evidence>
<evidence type="ECO:0000256" key="8">
    <source>
        <dbReference type="ARBA" id="ARBA00022679"/>
    </source>
</evidence>
<dbReference type="PANTHER" id="PTHR12983:SF9">
    <property type="entry name" value="E3 UBIQUITIN-PROTEIN LIGASE RNF10"/>
    <property type="match status" value="1"/>
</dbReference>
<evidence type="ECO:0000256" key="2">
    <source>
        <dbReference type="ARBA" id="ARBA00004123"/>
    </source>
</evidence>
<accession>R7UJV5</accession>
<evidence type="ECO:0000256" key="6">
    <source>
        <dbReference type="ARBA" id="ARBA00012483"/>
    </source>
</evidence>
<evidence type="ECO:0000313" key="20">
    <source>
        <dbReference type="EnsemblMetazoa" id="CapteP178155"/>
    </source>
</evidence>
<comment type="pathway">
    <text evidence="4">Protein modification; protein ubiquitination.</text>
</comment>
<dbReference type="InterPro" id="IPR018957">
    <property type="entry name" value="Znf_C3HC4_RING-type"/>
</dbReference>
<evidence type="ECO:0000313" key="21">
    <source>
        <dbReference type="Proteomes" id="UP000014760"/>
    </source>
</evidence>